<organism evidence="2">
    <name type="scientific">Dechloromonas aromatica (strain RCB)</name>
    <dbReference type="NCBI Taxonomy" id="159087"/>
    <lineage>
        <taxon>Bacteria</taxon>
        <taxon>Pseudomonadati</taxon>
        <taxon>Pseudomonadota</taxon>
        <taxon>Betaproteobacteria</taxon>
        <taxon>Rhodocyclales</taxon>
        <taxon>Azonexaceae</taxon>
        <taxon>Dechloromonas</taxon>
    </lineage>
</organism>
<keyword evidence="1" id="KW-0732">Signal</keyword>
<dbReference type="STRING" id="159087.Daro_3456"/>
<reference evidence="2" key="1">
    <citation type="submission" date="2005-08" db="EMBL/GenBank/DDBJ databases">
        <title>Complete sequence of Dechloromonas aromatica RCB.</title>
        <authorList>
            <person name="Salinero K.K."/>
            <person name="Copeland A."/>
            <person name="Lucas S."/>
            <person name="Lapidus A."/>
            <person name="Barry K."/>
            <person name="Detter J.C."/>
            <person name="Glavina T."/>
            <person name="Hammon N."/>
            <person name="Israni S."/>
            <person name="Pitluck S."/>
            <person name="Di Bartolo G."/>
            <person name="Trong S."/>
            <person name="Schmutz J."/>
            <person name="Larimer F."/>
            <person name="Land M."/>
            <person name="Ivanova N."/>
            <person name="Richardson P."/>
        </authorList>
    </citation>
    <scope>NUCLEOTIDE SEQUENCE</scope>
    <source>
        <strain evidence="2">RCB</strain>
    </source>
</reference>
<protein>
    <submittedName>
        <fullName evidence="2">Phosphate ABC transporter substrate-binding protein, PhoT family</fullName>
    </submittedName>
</protein>
<dbReference type="Gene3D" id="3.40.190.10">
    <property type="entry name" value="Periplasmic binding protein-like II"/>
    <property type="match status" value="1"/>
</dbReference>
<gene>
    <name evidence="2" type="ordered locus">Daro_3456</name>
</gene>
<dbReference type="eggNOG" id="COG0226">
    <property type="taxonomic scope" value="Bacteria"/>
</dbReference>
<dbReference type="HOGENOM" id="CLU_124904_1_1_4"/>
<dbReference type="SUPFAM" id="SSF53850">
    <property type="entry name" value="Periplasmic binding protein-like II"/>
    <property type="match status" value="1"/>
</dbReference>
<proteinExistence type="predicted"/>
<evidence type="ECO:0000313" key="2">
    <source>
        <dbReference type="EMBL" id="AAZ48185.1"/>
    </source>
</evidence>
<feature type="chain" id="PRO_5004233365" evidence="1">
    <location>
        <begin position="19"/>
        <end position="136"/>
    </location>
</feature>
<dbReference type="AlphaFoldDB" id="Q47AE6"/>
<evidence type="ECO:0000256" key="1">
    <source>
        <dbReference type="SAM" id="SignalP"/>
    </source>
</evidence>
<name>Q47AE6_DECAR</name>
<sequence length="136" mass="14796">MKPWLPLLLLLLLGQAGAAGDDVVVIGNSGLPKTDKITLQRLYTGRIVSIGQQTVMPVNLPAGSPVRDDFLQMVMDQNEEQYTGYWLVRRYVGKGSPPKELGSIDEVVKHVIATPGAVGYVPVSKVPPGTNVIYRR</sequence>
<accession>Q47AE6</accession>
<dbReference type="EMBL" id="CP000089">
    <property type="protein sequence ID" value="AAZ48185.1"/>
    <property type="molecule type" value="Genomic_DNA"/>
</dbReference>
<feature type="signal peptide" evidence="1">
    <location>
        <begin position="1"/>
        <end position="18"/>
    </location>
</feature>
<dbReference type="KEGG" id="dar:Daro_3456"/>